<accession>A0A371PC45</accession>
<proteinExistence type="predicted"/>
<dbReference type="Proteomes" id="UP000265581">
    <property type="component" value="Unassembled WGS sequence"/>
</dbReference>
<feature type="region of interest" description="Disordered" evidence="1">
    <location>
        <begin position="102"/>
        <end position="133"/>
    </location>
</feature>
<dbReference type="RefSeq" id="WP_119703094.1">
    <property type="nucleotide sequence ID" value="NZ_JBHSOI010000001.1"/>
</dbReference>
<dbReference type="AlphaFoldDB" id="A0A371PC45"/>
<name>A0A371PC45_9ACTN</name>
<keyword evidence="3" id="KW-1185">Reference proteome</keyword>
<evidence type="ECO:0000256" key="1">
    <source>
        <dbReference type="SAM" id="MobiDB-lite"/>
    </source>
</evidence>
<evidence type="ECO:0000313" key="2">
    <source>
        <dbReference type="EMBL" id="REK72980.1"/>
    </source>
</evidence>
<dbReference type="OrthoDB" id="3748137at2"/>
<sequence length="133" mass="13914">MSAPFLLTYATLARAAAIWDDQAEVLRGGHKRLTDARSATGALGDRVAPVAERYLDTWLAQATTLAEAAQGRSVGLTSFMRSAAYFDASAAADIRAVLPWSERDLSGPMGPPRLVVPSPSPGPTPSPSPGPQP</sequence>
<dbReference type="EMBL" id="QUBR01000001">
    <property type="protein sequence ID" value="REK72980.1"/>
    <property type="molecule type" value="Genomic_DNA"/>
</dbReference>
<feature type="compositionally biased region" description="Pro residues" evidence="1">
    <location>
        <begin position="118"/>
        <end position="133"/>
    </location>
</feature>
<organism evidence="2 3">
    <name type="scientific">Aeromicrobium endophyticum</name>
    <dbReference type="NCBI Taxonomy" id="2292704"/>
    <lineage>
        <taxon>Bacteria</taxon>
        <taxon>Bacillati</taxon>
        <taxon>Actinomycetota</taxon>
        <taxon>Actinomycetes</taxon>
        <taxon>Propionibacteriales</taxon>
        <taxon>Nocardioidaceae</taxon>
        <taxon>Aeromicrobium</taxon>
    </lineage>
</organism>
<gene>
    <name evidence="2" type="ORF">DX116_05155</name>
</gene>
<reference evidence="2 3" key="1">
    <citation type="submission" date="2018-08" db="EMBL/GenBank/DDBJ databases">
        <title>Aeromicrobium sp. M2KJ-4, whole genome shotgun sequence.</title>
        <authorList>
            <person name="Tuo L."/>
        </authorList>
    </citation>
    <scope>NUCLEOTIDE SEQUENCE [LARGE SCALE GENOMIC DNA]</scope>
    <source>
        <strain evidence="2 3">M2KJ-4</strain>
    </source>
</reference>
<protein>
    <recommendedName>
        <fullName evidence="4">PPE domain-containing protein</fullName>
    </recommendedName>
</protein>
<comment type="caution">
    <text evidence="2">The sequence shown here is derived from an EMBL/GenBank/DDBJ whole genome shotgun (WGS) entry which is preliminary data.</text>
</comment>
<evidence type="ECO:0008006" key="4">
    <source>
        <dbReference type="Google" id="ProtNLM"/>
    </source>
</evidence>
<evidence type="ECO:0000313" key="3">
    <source>
        <dbReference type="Proteomes" id="UP000265581"/>
    </source>
</evidence>